<evidence type="ECO:0000313" key="10">
    <source>
        <dbReference type="EMBL" id="SUB62012.1"/>
    </source>
</evidence>
<dbReference type="EMBL" id="UGTB01000004">
    <property type="protein sequence ID" value="SUB62012.1"/>
    <property type="molecule type" value="Genomic_DNA"/>
</dbReference>
<sequence>MKNIRIKVAYQGTNYCGWQKQKDSLGIQGELEYAGQKVFASKIDVTGSGRTDAGVHALGQVANFKVETTIPIDKIPEVLNNKLPKDIAVLEAVEVDEDFHSRFSAHNKTYRYQIYPSRIRSPFYKDTCYQVKSPLDLDRMKKEVKGLVGAHDFVGFMSSGSSVKTTVREIYDAKVFEEGDLIVLELTGNGFLYNMVRIIAGTLVDMGRGYIGDSMVDILESKERGRAGHTAPPQGLFLKEVEY</sequence>
<dbReference type="PANTHER" id="PTHR11142:SF0">
    <property type="entry name" value="TRNA PSEUDOURIDINE SYNTHASE-LIKE 1"/>
    <property type="match status" value="1"/>
</dbReference>
<comment type="catalytic activity">
    <reaction evidence="4 7">
        <text>uridine(38/39/40) in tRNA = pseudouridine(38/39/40) in tRNA</text>
        <dbReference type="Rhea" id="RHEA:22376"/>
        <dbReference type="Rhea" id="RHEA-COMP:10085"/>
        <dbReference type="Rhea" id="RHEA-COMP:10087"/>
        <dbReference type="ChEBI" id="CHEBI:65314"/>
        <dbReference type="ChEBI" id="CHEBI:65315"/>
        <dbReference type="EC" id="5.4.99.12"/>
    </reaction>
</comment>
<evidence type="ECO:0000256" key="2">
    <source>
        <dbReference type="ARBA" id="ARBA00022694"/>
    </source>
</evidence>
<proteinExistence type="inferred from homology"/>
<evidence type="ECO:0000256" key="3">
    <source>
        <dbReference type="ARBA" id="ARBA00023235"/>
    </source>
</evidence>
<dbReference type="Proteomes" id="UP000255101">
    <property type="component" value="Unassembled WGS sequence"/>
</dbReference>
<name>A0A135YR24_9FIRM</name>
<dbReference type="InterPro" id="IPR020094">
    <property type="entry name" value="TruA/RsuA/RluB/E/F_N"/>
</dbReference>
<dbReference type="Proteomes" id="UP000070326">
    <property type="component" value="Unassembled WGS sequence"/>
</dbReference>
<keyword evidence="3 4" id="KW-0413">Isomerase</keyword>
<evidence type="ECO:0000313" key="12">
    <source>
        <dbReference type="Proteomes" id="UP000255101"/>
    </source>
</evidence>
<dbReference type="RefSeq" id="WP_019595540.1">
    <property type="nucleotide sequence ID" value="NZ_CAXUJS010000007.1"/>
</dbReference>
<dbReference type="FunFam" id="3.30.70.580:FF:000001">
    <property type="entry name" value="tRNA pseudouridine synthase A"/>
    <property type="match status" value="1"/>
</dbReference>
<comment type="caution">
    <text evidence="4">Lacks conserved residue(s) required for the propagation of feature annotation.</text>
</comment>
<feature type="domain" description="Pseudouridine synthase I TruA alpha/beta" evidence="8">
    <location>
        <begin position="145"/>
        <end position="243"/>
    </location>
</feature>
<evidence type="ECO:0000256" key="7">
    <source>
        <dbReference type="RuleBase" id="RU003792"/>
    </source>
</evidence>
<dbReference type="GO" id="GO:0031119">
    <property type="term" value="P:tRNA pseudouridine synthesis"/>
    <property type="evidence" value="ECO:0007669"/>
    <property type="project" value="UniProtKB-UniRule"/>
</dbReference>
<feature type="domain" description="Pseudouridine synthase I TruA alpha/beta" evidence="8">
    <location>
        <begin position="8"/>
        <end position="103"/>
    </location>
</feature>
<dbReference type="CDD" id="cd02570">
    <property type="entry name" value="PseudoU_synth_EcTruA"/>
    <property type="match status" value="1"/>
</dbReference>
<dbReference type="Gene3D" id="3.30.70.660">
    <property type="entry name" value="Pseudouridine synthase I, catalytic domain, C-terminal subdomain"/>
    <property type="match status" value="1"/>
</dbReference>
<comment type="similarity">
    <text evidence="1 4 7">Belongs to the tRNA pseudouridine synthase TruA family.</text>
</comment>
<dbReference type="PIRSF" id="PIRSF001430">
    <property type="entry name" value="tRNA_psdUrid_synth"/>
    <property type="match status" value="1"/>
</dbReference>
<reference evidence="10 12" key="2">
    <citation type="submission" date="2018-06" db="EMBL/GenBank/DDBJ databases">
        <authorList>
            <consortium name="Pathogen Informatics"/>
            <person name="Doyle S."/>
        </authorList>
    </citation>
    <scope>NUCLEOTIDE SEQUENCE [LARGE SCALE GENOMIC DNA]</scope>
    <source>
        <strain evidence="10 12">NCTC11460</strain>
    </source>
</reference>
<dbReference type="eggNOG" id="COG0101">
    <property type="taxonomic scope" value="Bacteria"/>
</dbReference>
<feature type="binding site" evidence="4 6">
    <location>
        <position position="110"/>
    </location>
    <ligand>
        <name>substrate</name>
    </ligand>
</feature>
<evidence type="ECO:0000256" key="5">
    <source>
        <dbReference type="PIRSR" id="PIRSR001430-1"/>
    </source>
</evidence>
<comment type="function">
    <text evidence="4">Formation of pseudouridine at positions 38, 39 and 40 in the anticodon stem and loop of transfer RNAs.</text>
</comment>
<dbReference type="EC" id="5.4.99.12" evidence="4"/>
<evidence type="ECO:0000313" key="9">
    <source>
        <dbReference type="EMBL" id="KXI11858.1"/>
    </source>
</evidence>
<gene>
    <name evidence="4 10" type="primary">truA</name>
    <name evidence="9" type="ORF">HMPREF3195_01182</name>
    <name evidence="10" type="ORF">NCTC11460_02008</name>
</gene>
<feature type="active site" description="Nucleophile" evidence="4 5">
    <location>
        <position position="52"/>
    </location>
</feature>
<evidence type="ECO:0000256" key="4">
    <source>
        <dbReference type="HAMAP-Rule" id="MF_00171"/>
    </source>
</evidence>
<dbReference type="GO" id="GO:0160147">
    <property type="term" value="F:tRNA pseudouridine(38-40) synthase activity"/>
    <property type="evidence" value="ECO:0007669"/>
    <property type="project" value="UniProtKB-EC"/>
</dbReference>
<dbReference type="GO" id="GO:0003723">
    <property type="term" value="F:RNA binding"/>
    <property type="evidence" value="ECO:0007669"/>
    <property type="project" value="InterPro"/>
</dbReference>
<accession>A0A135YR24</accession>
<dbReference type="STRING" id="1261.HMPREF3195_01182"/>
<dbReference type="InterPro" id="IPR020097">
    <property type="entry name" value="PsdUridine_synth_TruA_a/b_dom"/>
</dbReference>
<dbReference type="Pfam" id="PF01416">
    <property type="entry name" value="PseudoU_synth_1"/>
    <property type="match status" value="2"/>
</dbReference>
<dbReference type="InterPro" id="IPR020095">
    <property type="entry name" value="PsdUridine_synth_TruA_C"/>
</dbReference>
<evidence type="ECO:0000259" key="8">
    <source>
        <dbReference type="Pfam" id="PF01416"/>
    </source>
</evidence>
<protein>
    <recommendedName>
        <fullName evidence="4">tRNA pseudouridine synthase A</fullName>
        <ecNumber evidence="4">5.4.99.12</ecNumber>
    </recommendedName>
    <alternativeName>
        <fullName evidence="4">tRNA pseudouridine(38-40) synthase</fullName>
    </alternativeName>
    <alternativeName>
        <fullName evidence="4">tRNA pseudouridylate synthase I</fullName>
    </alternativeName>
    <alternativeName>
        <fullName evidence="4">tRNA-uridine isomerase I</fullName>
    </alternativeName>
</protein>
<evidence type="ECO:0000313" key="11">
    <source>
        <dbReference type="Proteomes" id="UP000070326"/>
    </source>
</evidence>
<reference evidence="9 11" key="1">
    <citation type="submission" date="2016-02" db="EMBL/GenBank/DDBJ databases">
        <authorList>
            <person name="Wen L."/>
            <person name="He K."/>
            <person name="Yang H."/>
        </authorList>
    </citation>
    <scope>NUCLEOTIDE SEQUENCE [LARGE SCALE GENOMIC DNA]</scope>
    <source>
        <strain evidence="9 11">MJR8628A</strain>
    </source>
</reference>
<dbReference type="EMBL" id="LSQZ01000062">
    <property type="protein sequence ID" value="KXI11858.1"/>
    <property type="molecule type" value="Genomic_DNA"/>
</dbReference>
<evidence type="ECO:0000256" key="1">
    <source>
        <dbReference type="ARBA" id="ARBA00009375"/>
    </source>
</evidence>
<dbReference type="InterPro" id="IPR001406">
    <property type="entry name" value="PsdUridine_synth_TruA"/>
</dbReference>
<dbReference type="SUPFAM" id="SSF55120">
    <property type="entry name" value="Pseudouridine synthase"/>
    <property type="match status" value="1"/>
</dbReference>
<dbReference type="PATRIC" id="fig|1261.3.peg.1056"/>
<dbReference type="InterPro" id="IPR020103">
    <property type="entry name" value="PsdUridine_synth_cat_dom_sf"/>
</dbReference>
<dbReference type="HAMAP" id="MF_00171">
    <property type="entry name" value="TruA"/>
    <property type="match status" value="1"/>
</dbReference>
<evidence type="ECO:0000256" key="6">
    <source>
        <dbReference type="PIRSR" id="PIRSR001430-2"/>
    </source>
</evidence>
<dbReference type="AlphaFoldDB" id="A0A135YR24"/>
<comment type="subunit">
    <text evidence="4">Homodimer.</text>
</comment>
<dbReference type="PANTHER" id="PTHR11142">
    <property type="entry name" value="PSEUDOURIDYLATE SYNTHASE"/>
    <property type="match status" value="1"/>
</dbReference>
<dbReference type="Gene3D" id="3.30.70.580">
    <property type="entry name" value="Pseudouridine synthase I, catalytic domain, N-terminal subdomain"/>
    <property type="match status" value="1"/>
</dbReference>
<dbReference type="NCBIfam" id="TIGR00071">
    <property type="entry name" value="hisT_truA"/>
    <property type="match status" value="1"/>
</dbReference>
<organism evidence="9 11">
    <name type="scientific">Peptostreptococcus anaerobius</name>
    <dbReference type="NCBI Taxonomy" id="1261"/>
    <lineage>
        <taxon>Bacteria</taxon>
        <taxon>Bacillati</taxon>
        <taxon>Bacillota</taxon>
        <taxon>Clostridia</taxon>
        <taxon>Peptostreptococcales</taxon>
        <taxon>Peptostreptococcaceae</taxon>
        <taxon>Peptostreptococcus</taxon>
    </lineage>
</organism>
<keyword evidence="2 4" id="KW-0819">tRNA processing</keyword>